<dbReference type="Gene3D" id="2.20.28.10">
    <property type="match status" value="1"/>
</dbReference>
<dbReference type="GO" id="GO:0031261">
    <property type="term" value="C:DNA replication preinitiation complex"/>
    <property type="evidence" value="ECO:0007669"/>
    <property type="project" value="UniProtKB-ARBA"/>
</dbReference>
<evidence type="ECO:0000256" key="11">
    <source>
        <dbReference type="RuleBase" id="RU004070"/>
    </source>
</evidence>
<gene>
    <name evidence="14" type="ordered locus">EROM_050790</name>
</gene>
<dbReference type="Gene3D" id="1.20.58.870">
    <property type="match status" value="1"/>
</dbReference>
<dbReference type="CDD" id="cd17757">
    <property type="entry name" value="MCM6"/>
    <property type="match status" value="1"/>
</dbReference>
<dbReference type="FunFam" id="2.20.28.10:FF:000003">
    <property type="entry name" value="DNA helicase"/>
    <property type="match status" value="1"/>
</dbReference>
<evidence type="ECO:0000256" key="2">
    <source>
        <dbReference type="ARBA" id="ARBA00008010"/>
    </source>
</evidence>
<dbReference type="EMBL" id="CP003522">
    <property type="protein sequence ID" value="AFN83011.1"/>
    <property type="molecule type" value="Genomic_DNA"/>
</dbReference>
<keyword evidence="6 12" id="KW-0347">Helicase</keyword>
<dbReference type="GO" id="GO:0006270">
    <property type="term" value="P:DNA replication initiation"/>
    <property type="evidence" value="ECO:0007669"/>
    <property type="project" value="UniProtKB-UniRule"/>
</dbReference>
<dbReference type="PRINTS" id="PR01662">
    <property type="entry name" value="MCMPROTEIN6"/>
</dbReference>
<keyword evidence="15" id="KW-1185">Reference proteome</keyword>
<dbReference type="GO" id="GO:0016787">
    <property type="term" value="F:hydrolase activity"/>
    <property type="evidence" value="ECO:0007669"/>
    <property type="project" value="UniProtKB-KW"/>
</dbReference>
<dbReference type="InterPro" id="IPR008049">
    <property type="entry name" value="MCM6"/>
</dbReference>
<accession>I6ZTL8</accession>
<dbReference type="AlphaFoldDB" id="I6ZTL8"/>
<organism evidence="14 15">
    <name type="scientific">Encephalitozoon romaleae (strain SJ-2008)</name>
    <name type="common">Microsporidian parasite</name>
    <dbReference type="NCBI Taxonomy" id="1178016"/>
    <lineage>
        <taxon>Eukaryota</taxon>
        <taxon>Fungi</taxon>
        <taxon>Fungi incertae sedis</taxon>
        <taxon>Microsporidia</taxon>
        <taxon>Unikaryonidae</taxon>
        <taxon>Encephalitozoon</taxon>
    </lineage>
</organism>
<keyword evidence="8 11" id="KW-0238">DNA-binding</keyword>
<dbReference type="OrthoDB" id="1744952at2759"/>
<evidence type="ECO:0000256" key="5">
    <source>
        <dbReference type="ARBA" id="ARBA00022801"/>
    </source>
</evidence>
<dbReference type="InterPro" id="IPR031327">
    <property type="entry name" value="MCM"/>
</dbReference>
<dbReference type="PANTHER" id="PTHR11630">
    <property type="entry name" value="DNA REPLICATION LICENSING FACTOR MCM FAMILY MEMBER"/>
    <property type="match status" value="1"/>
</dbReference>
<dbReference type="GO" id="GO:0097373">
    <property type="term" value="C:MCM core complex"/>
    <property type="evidence" value="ECO:0007669"/>
    <property type="project" value="UniProtKB-ARBA"/>
</dbReference>
<comment type="function">
    <text evidence="12">Acts as component of the MCM2-7 complex (MCM complex) which is the replicative helicase essential for 'once per cell cycle' DNA replication initiation and elongation in eukaryotic cells. The active ATPase sites in the MCM2-7 ring are formed through the interaction surfaces of two neighboring subunits such that a critical structure of a conserved arginine finger motif is provided in trans relative to the ATP-binding site of the Walker A box of the adjacent subunit. The six ATPase active sites, however, are likely to contribute differentially to the complex helicase activity.</text>
</comment>
<dbReference type="Gene3D" id="2.40.50.140">
    <property type="entry name" value="Nucleic acid-binding proteins"/>
    <property type="match status" value="1"/>
</dbReference>
<evidence type="ECO:0000259" key="13">
    <source>
        <dbReference type="PROSITE" id="PS50051"/>
    </source>
</evidence>
<keyword evidence="4 11" id="KW-0547">Nucleotide-binding</keyword>
<evidence type="ECO:0000256" key="7">
    <source>
        <dbReference type="ARBA" id="ARBA00022840"/>
    </source>
</evidence>
<dbReference type="PROSITE" id="PS50051">
    <property type="entry name" value="MCM_2"/>
    <property type="match status" value="1"/>
</dbReference>
<keyword evidence="3 12" id="KW-0235">DNA replication</keyword>
<dbReference type="SUPFAM" id="SSF50249">
    <property type="entry name" value="Nucleic acid-binding proteins"/>
    <property type="match status" value="1"/>
</dbReference>
<dbReference type="GO" id="GO:1902969">
    <property type="term" value="P:mitotic DNA replication"/>
    <property type="evidence" value="ECO:0007669"/>
    <property type="project" value="TreeGrafter"/>
</dbReference>
<protein>
    <recommendedName>
        <fullName evidence="12">DNA replication licensing factor MCM6</fullName>
        <ecNumber evidence="12">3.6.4.12</ecNumber>
    </recommendedName>
</protein>
<dbReference type="PROSITE" id="PS00847">
    <property type="entry name" value="MCM_1"/>
    <property type="match status" value="1"/>
</dbReference>
<dbReference type="GO" id="GO:0000727">
    <property type="term" value="P:double-strand break repair via break-induced replication"/>
    <property type="evidence" value="ECO:0007669"/>
    <property type="project" value="TreeGrafter"/>
</dbReference>
<sequence length="715" mass="81164">MREKFYPKMTEEVHDKFLEFLDNTPKVRMDAEQAIYRNEGVLLIDLQDINAYSAELYTDILRNFSRDIDKINRSTALYTMREFSTALEYTSFHNSHVVYRIRELKSDKLGQLLSFSGTVTRTTQVRPELSKGTFVCKVCSSVVSDIFQEFKYTEPLVCPNHLCTNRRLWKLDIDKSEFLNWQKIHIQENTEEIPPGSLPRSMDVIVRNDLVEKIRAGDKVVMTGYPIVVPDVIQLMMPQSKTVPMQSGELDEIKRKRNINIKDLNYKLSFMCIHADCSIVEDDEFTNEELGIISEMRSTPDLYYKLSQSMFPSIHGHYSIKNAILLLLVGGVGKKAEGGTSLRGDINVLLVGDPGTAKSQFLKQTSAFLPRSVYTSGKSSSAAGLTASVIKDGETGEFTIEAGALMLSDTGVCCIDEFDKMNVKDQVSIHEAMEQQTITISKAGVNATLNARSSILAAANPIKGRYDKKKTLRQNINLSAPVMSRFDLYFVLIDDANVENDRNVAAHILNSHASITDSGVLSSYFTREQVRLYLRYARKRSPKMTEEAKEMLIKKYINIRQDSLIHSNNYMMTVRHLESLIRLSEALAKIHDSELVTKEYVEEAHRLVKSSVVEIKGEDIEIIPKAGDEPGFMINSKDYIRITNSFIYLIKTREPMERHELVEAYLSERESSIESEKALIEEQSKAENVLSFLIGKEGVLFITDGKIHIHPNYDV</sequence>
<dbReference type="Pfam" id="PF18263">
    <property type="entry name" value="WHD_MCM6"/>
    <property type="match status" value="1"/>
</dbReference>
<dbReference type="SUPFAM" id="SSF52540">
    <property type="entry name" value="P-loop containing nucleoside triphosphate hydrolases"/>
    <property type="match status" value="1"/>
</dbReference>
<dbReference type="VEuPathDB" id="MicrosporidiaDB:EROM_050790"/>
<evidence type="ECO:0000313" key="15">
    <source>
        <dbReference type="Proteomes" id="UP000010094"/>
    </source>
</evidence>
<name>I6ZTL8_ENCRO</name>
<evidence type="ECO:0000256" key="8">
    <source>
        <dbReference type="ARBA" id="ARBA00023125"/>
    </source>
</evidence>
<dbReference type="InterPro" id="IPR041024">
    <property type="entry name" value="Mcm6_C"/>
</dbReference>
<dbReference type="GO" id="GO:1990518">
    <property type="term" value="F:single-stranded 3'-5' DNA helicase activity"/>
    <property type="evidence" value="ECO:0007669"/>
    <property type="project" value="TreeGrafter"/>
</dbReference>
<dbReference type="PANTHER" id="PTHR11630:SF43">
    <property type="entry name" value="DNA REPLICATION LICENSING FACTOR MCM6"/>
    <property type="match status" value="1"/>
</dbReference>
<keyword evidence="9" id="KW-0539">Nucleus</keyword>
<dbReference type="HOGENOM" id="CLU_000995_3_2_1"/>
<dbReference type="GO" id="GO:0043596">
    <property type="term" value="C:nuclear replication fork"/>
    <property type="evidence" value="ECO:0007669"/>
    <property type="project" value="UniProtKB-ARBA"/>
</dbReference>
<dbReference type="FunFam" id="3.40.50.300:FF:000826">
    <property type="entry name" value="Replicative DNA helicase Mcm"/>
    <property type="match status" value="1"/>
</dbReference>
<dbReference type="Pfam" id="PF17855">
    <property type="entry name" value="MCM_lid"/>
    <property type="match status" value="1"/>
</dbReference>
<keyword evidence="5 12" id="KW-0378">Hydrolase</keyword>
<dbReference type="GO" id="GO:0006279">
    <property type="term" value="P:premeiotic DNA replication"/>
    <property type="evidence" value="ECO:0007669"/>
    <property type="project" value="UniProtKB-ARBA"/>
</dbReference>
<dbReference type="RefSeq" id="XP_009264508.1">
    <property type="nucleotide sequence ID" value="XM_009266233.1"/>
</dbReference>
<dbReference type="GeneID" id="20521311"/>
<comment type="similarity">
    <text evidence="2 11">Belongs to the MCM family.</text>
</comment>
<reference evidence="14 15" key="1">
    <citation type="journal article" date="2012" name="Proc. Natl. Acad. Sci. U.S.A.">
        <title>Gain and loss of multiple functionally related, horizontally transferred genes in the reduced genomes of two microsporidian parasites.</title>
        <authorList>
            <person name="Pombert J.-F."/>
            <person name="Selman M."/>
            <person name="Burki F."/>
            <person name="Bardell F.T."/>
            <person name="Farinelli L."/>
            <person name="Solter L.F."/>
            <person name="Whitman D.W."/>
            <person name="Weiss L.M."/>
            <person name="Corradi N."/>
            <person name="Keeling P.J."/>
        </authorList>
    </citation>
    <scope>NUCLEOTIDE SEQUENCE [LARGE SCALE GENOMIC DNA]</scope>
    <source>
        <strain evidence="14 15">SJ-2008</strain>
    </source>
</reference>
<dbReference type="InterPro" id="IPR041562">
    <property type="entry name" value="MCM_lid"/>
</dbReference>
<dbReference type="KEGG" id="ero:EROM_050790"/>
<dbReference type="Gene3D" id="3.40.50.300">
    <property type="entry name" value="P-loop containing nucleotide triphosphate hydrolases"/>
    <property type="match status" value="1"/>
</dbReference>
<comment type="subunit">
    <text evidence="12">Component of the MCM2-7 complex.</text>
</comment>
<evidence type="ECO:0000256" key="10">
    <source>
        <dbReference type="ARBA" id="ARBA00023306"/>
    </source>
</evidence>
<dbReference type="Pfam" id="PF00493">
    <property type="entry name" value="MCM"/>
    <property type="match status" value="1"/>
</dbReference>
<comment type="catalytic activity">
    <reaction evidence="12">
        <text>ATP + H2O = ADP + phosphate + H(+)</text>
        <dbReference type="Rhea" id="RHEA:13065"/>
        <dbReference type="ChEBI" id="CHEBI:15377"/>
        <dbReference type="ChEBI" id="CHEBI:15378"/>
        <dbReference type="ChEBI" id="CHEBI:30616"/>
        <dbReference type="ChEBI" id="CHEBI:43474"/>
        <dbReference type="ChEBI" id="CHEBI:456216"/>
        <dbReference type="EC" id="3.6.4.12"/>
    </reaction>
</comment>
<dbReference type="GO" id="GO:0042555">
    <property type="term" value="C:MCM complex"/>
    <property type="evidence" value="ECO:0007669"/>
    <property type="project" value="UniProtKB-UniRule"/>
</dbReference>
<evidence type="ECO:0000256" key="12">
    <source>
        <dbReference type="RuleBase" id="RU368064"/>
    </source>
</evidence>
<dbReference type="InterPro" id="IPR001208">
    <property type="entry name" value="MCM_dom"/>
</dbReference>
<evidence type="ECO:0000256" key="3">
    <source>
        <dbReference type="ARBA" id="ARBA00022705"/>
    </source>
</evidence>
<evidence type="ECO:0000256" key="1">
    <source>
        <dbReference type="ARBA" id="ARBA00004123"/>
    </source>
</evidence>
<dbReference type="InterPro" id="IPR012340">
    <property type="entry name" value="NA-bd_OB-fold"/>
</dbReference>
<evidence type="ECO:0000256" key="6">
    <source>
        <dbReference type="ARBA" id="ARBA00022806"/>
    </source>
</evidence>
<evidence type="ECO:0000256" key="9">
    <source>
        <dbReference type="ARBA" id="ARBA00023242"/>
    </source>
</evidence>
<dbReference type="GO" id="GO:0005656">
    <property type="term" value="C:nuclear pre-replicative complex"/>
    <property type="evidence" value="ECO:0007669"/>
    <property type="project" value="UniProtKB-ARBA"/>
</dbReference>
<dbReference type="PRINTS" id="PR01657">
    <property type="entry name" value="MCMFAMILY"/>
</dbReference>
<proteinExistence type="inferred from homology"/>
<dbReference type="InterPro" id="IPR027417">
    <property type="entry name" value="P-loop_NTPase"/>
</dbReference>
<dbReference type="SMART" id="SM00350">
    <property type="entry name" value="MCM"/>
    <property type="match status" value="1"/>
</dbReference>
<keyword evidence="10 12" id="KW-0131">Cell cycle</keyword>
<evidence type="ECO:0000256" key="4">
    <source>
        <dbReference type="ARBA" id="ARBA00022741"/>
    </source>
</evidence>
<keyword evidence="7 11" id="KW-0067">ATP-binding</keyword>
<dbReference type="Pfam" id="PF17207">
    <property type="entry name" value="MCM_OB"/>
    <property type="match status" value="1"/>
</dbReference>
<dbReference type="InterPro" id="IPR033762">
    <property type="entry name" value="MCM_OB"/>
</dbReference>
<dbReference type="GO" id="GO:0003697">
    <property type="term" value="F:single-stranded DNA binding"/>
    <property type="evidence" value="ECO:0007669"/>
    <property type="project" value="TreeGrafter"/>
</dbReference>
<dbReference type="InterPro" id="IPR018525">
    <property type="entry name" value="MCM_CS"/>
</dbReference>
<dbReference type="EC" id="3.6.4.12" evidence="12"/>
<dbReference type="Proteomes" id="UP000010094">
    <property type="component" value="Chromosome V"/>
</dbReference>
<dbReference type="GO" id="GO:0005524">
    <property type="term" value="F:ATP binding"/>
    <property type="evidence" value="ECO:0007669"/>
    <property type="project" value="UniProtKB-UniRule"/>
</dbReference>
<feature type="domain" description="MCM C-terminal AAA(+) ATPase" evidence="13">
    <location>
        <begin position="302"/>
        <end position="508"/>
    </location>
</feature>
<evidence type="ECO:0000313" key="14">
    <source>
        <dbReference type="EMBL" id="AFN83011.1"/>
    </source>
</evidence>
<comment type="subcellular location">
    <subcellularLocation>
        <location evidence="1 12">Nucleus</location>
    </subcellularLocation>
</comment>